<accession>A0A0A6PRK6</accession>
<organism evidence="18 19">
    <name type="scientific">Candidatus Thiomargarita nelsonii</name>
    <dbReference type="NCBI Taxonomy" id="1003181"/>
    <lineage>
        <taxon>Bacteria</taxon>
        <taxon>Pseudomonadati</taxon>
        <taxon>Pseudomonadota</taxon>
        <taxon>Gammaproteobacteria</taxon>
        <taxon>Thiotrichales</taxon>
        <taxon>Thiotrichaceae</taxon>
        <taxon>Thiomargarita</taxon>
    </lineage>
</organism>
<evidence type="ECO:0000256" key="14">
    <source>
        <dbReference type="PIRSR" id="PIRSR006769-1"/>
    </source>
</evidence>
<dbReference type="PIRSF" id="PIRSF006769">
    <property type="entry name" value="RibD"/>
    <property type="match status" value="1"/>
</dbReference>
<dbReference type="SUPFAM" id="SSF53597">
    <property type="entry name" value="Dihydrofolate reductase-like"/>
    <property type="match status" value="1"/>
</dbReference>
<dbReference type="GO" id="GO:0008270">
    <property type="term" value="F:zinc ion binding"/>
    <property type="evidence" value="ECO:0007669"/>
    <property type="project" value="InterPro"/>
</dbReference>
<keyword evidence="6 13" id="KW-0686">Riboflavin biosynthesis</keyword>
<comment type="similarity">
    <text evidence="4 13">In the N-terminal section; belongs to the cytidine and deoxycytidylate deaminase family.</text>
</comment>
<feature type="binding site" evidence="16">
    <location>
        <position position="92"/>
    </location>
    <ligand>
        <name>Zn(2+)</name>
        <dbReference type="ChEBI" id="CHEBI:29105"/>
        <note>catalytic</note>
    </ligand>
</feature>
<evidence type="ECO:0000259" key="17">
    <source>
        <dbReference type="PROSITE" id="PS51747"/>
    </source>
</evidence>
<name>A0A0A6PRK6_9GAMM</name>
<feature type="binding site" evidence="15">
    <location>
        <position position="215"/>
    </location>
    <ligand>
        <name>substrate</name>
    </ligand>
</feature>
<dbReference type="InterPro" id="IPR016192">
    <property type="entry name" value="APOBEC/CMP_deaminase_Zn-bd"/>
</dbReference>
<dbReference type="InterPro" id="IPR002734">
    <property type="entry name" value="RibDG_C"/>
</dbReference>
<dbReference type="GO" id="GO:0009231">
    <property type="term" value="P:riboflavin biosynthetic process"/>
    <property type="evidence" value="ECO:0007669"/>
    <property type="project" value="UniProtKB-UniPathway"/>
</dbReference>
<feature type="binding site" evidence="15">
    <location>
        <position position="162"/>
    </location>
    <ligand>
        <name>NADP(+)</name>
        <dbReference type="ChEBI" id="CHEBI:58349"/>
    </ligand>
</feature>
<keyword evidence="12" id="KW-0511">Multifunctional enzyme</keyword>
<evidence type="ECO:0000256" key="11">
    <source>
        <dbReference type="ARBA" id="ARBA00023002"/>
    </source>
</evidence>
<evidence type="ECO:0000256" key="10">
    <source>
        <dbReference type="ARBA" id="ARBA00022857"/>
    </source>
</evidence>
<comment type="similarity">
    <text evidence="5 13">In the C-terminal section; belongs to the HTP reductase family.</text>
</comment>
<keyword evidence="10 13" id="KW-0521">NADP</keyword>
<dbReference type="InterPro" id="IPR011549">
    <property type="entry name" value="RibD_C"/>
</dbReference>
<feature type="binding site" evidence="15">
    <location>
        <position position="208"/>
    </location>
    <ligand>
        <name>NADP(+)</name>
        <dbReference type="ChEBI" id="CHEBI:58349"/>
    </ligand>
</feature>
<evidence type="ECO:0000256" key="1">
    <source>
        <dbReference type="ARBA" id="ARBA00002151"/>
    </source>
</evidence>
<feature type="binding site" evidence="16">
    <location>
        <position position="83"/>
    </location>
    <ligand>
        <name>Zn(2+)</name>
        <dbReference type="ChEBI" id="CHEBI:29105"/>
        <note>catalytic</note>
    </ligand>
</feature>
<comment type="function">
    <text evidence="1 13">Converts 2,5-diamino-6-(ribosylamino)-4(3h)-pyrimidinone 5'-phosphate into 5-amino-6-(ribosylamino)-2,4(1h,3h)-pyrimidinedione 5'-phosphate.</text>
</comment>
<keyword evidence="7 13" id="KW-0479">Metal-binding</keyword>
<dbReference type="PANTHER" id="PTHR38011">
    <property type="entry name" value="DIHYDROFOLATE REDUCTASE FAMILY PROTEIN (AFU_ORTHOLOGUE AFUA_8G06820)"/>
    <property type="match status" value="1"/>
</dbReference>
<dbReference type="GO" id="GO:0008835">
    <property type="term" value="F:diaminohydroxyphosphoribosylaminopyrimidine deaminase activity"/>
    <property type="evidence" value="ECO:0007669"/>
    <property type="project" value="UniProtKB-EC"/>
</dbReference>
<protein>
    <recommendedName>
        <fullName evidence="13">Riboflavin biosynthesis protein RibD</fullName>
    </recommendedName>
    <domain>
        <recommendedName>
            <fullName evidence="13">Diaminohydroxyphosphoribosylaminopyrimidine deaminase</fullName>
            <shortName evidence="13">DRAP deaminase</shortName>
            <ecNumber evidence="13">3.5.4.26</ecNumber>
        </recommendedName>
        <alternativeName>
            <fullName evidence="13">Riboflavin-specific deaminase</fullName>
        </alternativeName>
    </domain>
    <domain>
        <recommendedName>
            <fullName evidence="13">5-amino-6-(5-phosphoribosylamino)uracil reductase</fullName>
            <ecNumber evidence="13">1.1.1.193</ecNumber>
        </recommendedName>
        <alternativeName>
            <fullName evidence="13">HTP reductase</fullName>
        </alternativeName>
    </domain>
</protein>
<evidence type="ECO:0000256" key="13">
    <source>
        <dbReference type="PIRNR" id="PIRNR006769"/>
    </source>
</evidence>
<gene>
    <name evidence="18" type="ORF">PN36_19185</name>
</gene>
<dbReference type="NCBIfam" id="TIGR00326">
    <property type="entry name" value="eubact_ribD"/>
    <property type="match status" value="1"/>
</dbReference>
<keyword evidence="11 13" id="KW-0560">Oxidoreductase</keyword>
<sequence>MLDMTPPELNDQYYMAYALGLAKKGLWTTDPNPRVGCVIVQEGEIVGEGWHQVAGEPHAEIYALQMAKEKAKDATCYVTLEPCCHQGRTPPCTDALIKAGLSRVVVAMMDPNPLVSRKGIEQISKAGIMVNTGMLSHDAEQLNQGYLMRMRHKRPYIRSKLGMSLDGRTAMASGESKWITSQDARRDVQCLRARSSAIMTGAGTVLADDPQMTVREAELPCELEADKKPSIKQPLRVVIDTHLSTPAEARMLTLPGETVIFTASDSTSAKVILEKAGARVIHLPNREREVDLAAACQLLAEEYEVNELLMETGATLSGAMLRAGLIDEMKIYMAPILMGNKTRGLFDLPNIESLEQHVPLDIVDIRAVGRDWRITAKPIYA</sequence>
<comment type="caution">
    <text evidence="18">The sequence shown here is derived from an EMBL/GenBank/DDBJ whole genome shotgun (WGS) entry which is preliminary data.</text>
</comment>
<dbReference type="PANTHER" id="PTHR38011:SF7">
    <property type="entry name" value="2,5-DIAMINO-6-RIBOSYLAMINO-4(3H)-PYRIMIDINONE 5'-PHOSPHATE REDUCTASE"/>
    <property type="match status" value="1"/>
</dbReference>
<dbReference type="Gene3D" id="3.40.140.10">
    <property type="entry name" value="Cytidine Deaminase, domain 2"/>
    <property type="match status" value="1"/>
</dbReference>
<dbReference type="NCBIfam" id="TIGR00227">
    <property type="entry name" value="ribD_Cterm"/>
    <property type="match status" value="1"/>
</dbReference>
<dbReference type="InterPro" id="IPR016193">
    <property type="entry name" value="Cytidine_deaminase-like"/>
</dbReference>
<reference evidence="18 19" key="1">
    <citation type="journal article" date="2016" name="Front. Microbiol.">
        <title>Single-Cell (Meta-)Genomics of a Dimorphic Candidatus Thiomargarita nelsonii Reveals Genomic Plasticity.</title>
        <authorList>
            <person name="Flood B.E."/>
            <person name="Fliss P."/>
            <person name="Jones D.S."/>
            <person name="Dick G.J."/>
            <person name="Jain S."/>
            <person name="Kaster A.K."/>
            <person name="Winkel M."/>
            <person name="Mussmann M."/>
            <person name="Bailey J."/>
        </authorList>
    </citation>
    <scope>NUCLEOTIDE SEQUENCE [LARGE SCALE GENOMIC DNA]</scope>
    <source>
        <strain evidence="18">Hydrate Ridge</strain>
    </source>
</reference>
<dbReference type="AlphaFoldDB" id="A0A0A6PRK6"/>
<dbReference type="InterPro" id="IPR050765">
    <property type="entry name" value="Riboflavin_Biosynth_HTPR"/>
</dbReference>
<dbReference type="PROSITE" id="PS00903">
    <property type="entry name" value="CYT_DCMP_DEAMINASES_1"/>
    <property type="match status" value="1"/>
</dbReference>
<comment type="pathway">
    <text evidence="3 13">Cofactor biosynthesis; riboflavin biosynthesis; 5-amino-6-(D-ribitylamino)uracil from GTP: step 3/4.</text>
</comment>
<feature type="binding site" evidence="15">
    <location>
        <position position="241"/>
    </location>
    <ligand>
        <name>NADP(+)</name>
        <dbReference type="ChEBI" id="CHEBI:58349"/>
    </ligand>
</feature>
<evidence type="ECO:0000256" key="3">
    <source>
        <dbReference type="ARBA" id="ARBA00004910"/>
    </source>
</evidence>
<feature type="domain" description="CMP/dCMP-type deaminase" evidence="17">
    <location>
        <begin position="9"/>
        <end position="131"/>
    </location>
</feature>
<feature type="binding site" evidence="15">
    <location>
        <position position="311"/>
    </location>
    <ligand>
        <name>substrate</name>
    </ligand>
</feature>
<dbReference type="InterPro" id="IPR004794">
    <property type="entry name" value="Eubact_RibD"/>
</dbReference>
<dbReference type="FunFam" id="3.40.140.10:FF:000025">
    <property type="entry name" value="Riboflavin biosynthesis protein RibD"/>
    <property type="match status" value="1"/>
</dbReference>
<evidence type="ECO:0000256" key="2">
    <source>
        <dbReference type="ARBA" id="ARBA00004882"/>
    </source>
</evidence>
<comment type="pathway">
    <text evidence="2 13">Cofactor biosynthesis; riboflavin biosynthesis; 5-amino-6-(D-ribitylamino)uracil from GTP: step 2/4.</text>
</comment>
<evidence type="ECO:0000256" key="16">
    <source>
        <dbReference type="PIRSR" id="PIRSR006769-3"/>
    </source>
</evidence>
<dbReference type="Proteomes" id="UP000030428">
    <property type="component" value="Unassembled WGS sequence"/>
</dbReference>
<keyword evidence="19" id="KW-1185">Reference proteome</keyword>
<dbReference type="UniPathway" id="UPA00275">
    <property type="reaction ID" value="UER00401"/>
</dbReference>
<comment type="catalytic activity">
    <reaction evidence="13">
        <text>5-amino-6-(5-phospho-D-ribitylamino)uracil + NADP(+) = 5-amino-6-(5-phospho-D-ribosylamino)uracil + NADPH + H(+)</text>
        <dbReference type="Rhea" id="RHEA:17845"/>
        <dbReference type="ChEBI" id="CHEBI:15378"/>
        <dbReference type="ChEBI" id="CHEBI:57783"/>
        <dbReference type="ChEBI" id="CHEBI:58349"/>
        <dbReference type="ChEBI" id="CHEBI:58421"/>
        <dbReference type="ChEBI" id="CHEBI:58453"/>
        <dbReference type="EC" id="1.1.1.193"/>
    </reaction>
</comment>
<feature type="binding site" evidence="15">
    <location>
        <position position="176"/>
    </location>
    <ligand>
        <name>substrate</name>
    </ligand>
</feature>
<evidence type="ECO:0000256" key="9">
    <source>
        <dbReference type="ARBA" id="ARBA00022833"/>
    </source>
</evidence>
<evidence type="ECO:0000256" key="4">
    <source>
        <dbReference type="ARBA" id="ARBA00005259"/>
    </source>
</evidence>
<dbReference type="EC" id="1.1.1.193" evidence="13"/>
<feature type="binding site" evidence="15">
    <location>
        <position position="192"/>
    </location>
    <ligand>
        <name>substrate</name>
    </ligand>
</feature>
<evidence type="ECO:0000256" key="12">
    <source>
        <dbReference type="ARBA" id="ARBA00023268"/>
    </source>
</evidence>
<dbReference type="SUPFAM" id="SSF53927">
    <property type="entry name" value="Cytidine deaminase-like"/>
    <property type="match status" value="1"/>
</dbReference>
<feature type="binding site" evidence="15">
    <location>
        <position position="178"/>
    </location>
    <ligand>
        <name>NADP(+)</name>
        <dbReference type="ChEBI" id="CHEBI:58349"/>
    </ligand>
</feature>
<dbReference type="CDD" id="cd01284">
    <property type="entry name" value="Riboflavin_deaminase-reductase"/>
    <property type="match status" value="1"/>
</dbReference>
<dbReference type="Pfam" id="PF01872">
    <property type="entry name" value="RibD_C"/>
    <property type="match status" value="1"/>
</dbReference>
<evidence type="ECO:0000256" key="6">
    <source>
        <dbReference type="ARBA" id="ARBA00022619"/>
    </source>
</evidence>
<evidence type="ECO:0000313" key="18">
    <source>
        <dbReference type="EMBL" id="KHD08251.1"/>
    </source>
</evidence>
<dbReference type="GO" id="GO:0050661">
    <property type="term" value="F:NADP binding"/>
    <property type="evidence" value="ECO:0007669"/>
    <property type="project" value="InterPro"/>
</dbReference>
<keyword evidence="9 13" id="KW-0862">Zinc</keyword>
<dbReference type="InterPro" id="IPR002125">
    <property type="entry name" value="CMP_dCMP_dom"/>
</dbReference>
<evidence type="ECO:0000256" key="8">
    <source>
        <dbReference type="ARBA" id="ARBA00022801"/>
    </source>
</evidence>
<comment type="cofactor">
    <cofactor evidence="13 16">
        <name>Zn(2+)</name>
        <dbReference type="ChEBI" id="CHEBI:29105"/>
    </cofactor>
    <text evidence="13 16">Binds 1 zinc ion.</text>
</comment>
<evidence type="ECO:0000256" key="7">
    <source>
        <dbReference type="ARBA" id="ARBA00022723"/>
    </source>
</evidence>
<dbReference type="InterPro" id="IPR024072">
    <property type="entry name" value="DHFR-like_dom_sf"/>
</dbReference>
<feature type="binding site" evidence="15">
    <location>
        <begin position="313"/>
        <end position="319"/>
    </location>
    <ligand>
        <name>NADP(+)</name>
        <dbReference type="ChEBI" id="CHEBI:58349"/>
    </ligand>
</feature>
<comment type="catalytic activity">
    <reaction evidence="13">
        <text>2,5-diamino-6-hydroxy-4-(5-phosphoribosylamino)-pyrimidine + H2O + H(+) = 5-amino-6-(5-phospho-D-ribosylamino)uracil + NH4(+)</text>
        <dbReference type="Rhea" id="RHEA:21868"/>
        <dbReference type="ChEBI" id="CHEBI:15377"/>
        <dbReference type="ChEBI" id="CHEBI:15378"/>
        <dbReference type="ChEBI" id="CHEBI:28938"/>
        <dbReference type="ChEBI" id="CHEBI:58453"/>
        <dbReference type="ChEBI" id="CHEBI:58614"/>
        <dbReference type="EC" id="3.5.4.26"/>
    </reaction>
</comment>
<dbReference type="EC" id="3.5.4.26" evidence="13"/>
<keyword evidence="8 13" id="KW-0378">Hydrolase</keyword>
<dbReference type="Gene3D" id="3.40.430.10">
    <property type="entry name" value="Dihydrofolate Reductase, subunit A"/>
    <property type="match status" value="1"/>
</dbReference>
<feature type="active site" description="Proton donor" evidence="14">
    <location>
        <position position="60"/>
    </location>
</feature>
<evidence type="ECO:0000256" key="15">
    <source>
        <dbReference type="PIRSR" id="PIRSR006769-2"/>
    </source>
</evidence>
<dbReference type="GO" id="GO:0008703">
    <property type="term" value="F:5-amino-6-(5-phosphoribosylamino)uracil reductase activity"/>
    <property type="evidence" value="ECO:0007669"/>
    <property type="project" value="UniProtKB-EC"/>
</dbReference>
<feature type="binding site" evidence="15">
    <location>
        <position position="204"/>
    </location>
    <ligand>
        <name>NADP(+)</name>
        <dbReference type="ChEBI" id="CHEBI:58349"/>
    </ligand>
</feature>
<proteinExistence type="inferred from homology"/>
<dbReference type="EMBL" id="JSZA02000078">
    <property type="protein sequence ID" value="KHD08251.1"/>
    <property type="molecule type" value="Genomic_DNA"/>
</dbReference>
<dbReference type="PROSITE" id="PS51747">
    <property type="entry name" value="CYT_DCMP_DEAMINASES_2"/>
    <property type="match status" value="1"/>
</dbReference>
<feature type="binding site" evidence="16">
    <location>
        <position position="58"/>
    </location>
    <ligand>
        <name>Zn(2+)</name>
        <dbReference type="ChEBI" id="CHEBI:29105"/>
        <note>catalytic</note>
    </ligand>
</feature>
<evidence type="ECO:0000256" key="5">
    <source>
        <dbReference type="ARBA" id="ARBA00007417"/>
    </source>
</evidence>
<evidence type="ECO:0000313" key="19">
    <source>
        <dbReference type="Proteomes" id="UP000030428"/>
    </source>
</evidence>
<dbReference type="Pfam" id="PF00383">
    <property type="entry name" value="dCMP_cyt_deam_1"/>
    <property type="match status" value="1"/>
</dbReference>